<evidence type="ECO:0000256" key="11">
    <source>
        <dbReference type="ARBA" id="ARBA00048126"/>
    </source>
</evidence>
<keyword evidence="8" id="KW-0520">NAD</keyword>
<evidence type="ECO:0000256" key="12">
    <source>
        <dbReference type="ARBA" id="ARBA00048731"/>
    </source>
</evidence>
<evidence type="ECO:0000259" key="14">
    <source>
        <dbReference type="PROSITE" id="PS51671"/>
    </source>
</evidence>
<dbReference type="Proteomes" id="UP001370348">
    <property type="component" value="Chromosome"/>
</dbReference>
<evidence type="ECO:0000256" key="9">
    <source>
        <dbReference type="ARBA" id="ARBA00023299"/>
    </source>
</evidence>
<evidence type="ECO:0000256" key="6">
    <source>
        <dbReference type="ARBA" id="ARBA00021582"/>
    </source>
</evidence>
<dbReference type="InterPro" id="IPR050857">
    <property type="entry name" value="D-2-hydroxyacid_DH"/>
</dbReference>
<keyword evidence="9" id="KW-0718">Serine biosynthesis</keyword>
<accession>A0ABZ2LTH5</accession>
<comment type="catalytic activity">
    <reaction evidence="12">
        <text>(2R)-3-phosphoglycerate + NAD(+) = 3-phosphooxypyruvate + NADH + H(+)</text>
        <dbReference type="Rhea" id="RHEA:12641"/>
        <dbReference type="ChEBI" id="CHEBI:15378"/>
        <dbReference type="ChEBI" id="CHEBI:18110"/>
        <dbReference type="ChEBI" id="CHEBI:57540"/>
        <dbReference type="ChEBI" id="CHEBI:57945"/>
        <dbReference type="ChEBI" id="CHEBI:58272"/>
        <dbReference type="EC" id="1.1.1.95"/>
    </reaction>
</comment>
<dbReference type="RefSeq" id="WP_394821919.1">
    <property type="nucleotide sequence ID" value="NZ_CP089984.1"/>
</dbReference>
<dbReference type="Pfam" id="PF00389">
    <property type="entry name" value="2-Hacid_dh"/>
    <property type="match status" value="1"/>
</dbReference>
<gene>
    <name evidence="15" type="ORF">LZC94_31170</name>
</gene>
<organism evidence="15 16">
    <name type="scientific">Pendulispora albinea</name>
    <dbReference type="NCBI Taxonomy" id="2741071"/>
    <lineage>
        <taxon>Bacteria</taxon>
        <taxon>Pseudomonadati</taxon>
        <taxon>Myxococcota</taxon>
        <taxon>Myxococcia</taxon>
        <taxon>Myxococcales</taxon>
        <taxon>Sorangiineae</taxon>
        <taxon>Pendulisporaceae</taxon>
        <taxon>Pendulispora</taxon>
    </lineage>
</organism>
<dbReference type="PANTHER" id="PTHR42789:SF1">
    <property type="entry name" value="D-ISOMER SPECIFIC 2-HYDROXYACID DEHYDROGENASE FAMILY PROTEIN (AFU_ORTHOLOGUE AFUA_6G10090)"/>
    <property type="match status" value="1"/>
</dbReference>
<evidence type="ECO:0000256" key="10">
    <source>
        <dbReference type="ARBA" id="ARBA00030455"/>
    </source>
</evidence>
<comment type="catalytic activity">
    <reaction evidence="11">
        <text>(R)-2-hydroxyglutarate + NAD(+) = 2-oxoglutarate + NADH + H(+)</text>
        <dbReference type="Rhea" id="RHEA:49612"/>
        <dbReference type="ChEBI" id="CHEBI:15378"/>
        <dbReference type="ChEBI" id="CHEBI:15801"/>
        <dbReference type="ChEBI" id="CHEBI:16810"/>
        <dbReference type="ChEBI" id="CHEBI:57540"/>
        <dbReference type="ChEBI" id="CHEBI:57945"/>
        <dbReference type="EC" id="1.1.1.399"/>
    </reaction>
</comment>
<dbReference type="EC" id="1.1.1.399" evidence="4"/>
<dbReference type="Gene3D" id="3.40.50.720">
    <property type="entry name" value="NAD(P)-binding Rossmann-like Domain"/>
    <property type="match status" value="2"/>
</dbReference>
<keyword evidence="7 13" id="KW-0560">Oxidoreductase</keyword>
<dbReference type="Gene3D" id="3.30.70.260">
    <property type="match status" value="1"/>
</dbReference>
<evidence type="ECO:0000256" key="1">
    <source>
        <dbReference type="ARBA" id="ARBA00003800"/>
    </source>
</evidence>
<evidence type="ECO:0000313" key="15">
    <source>
        <dbReference type="EMBL" id="WXB12297.1"/>
    </source>
</evidence>
<proteinExistence type="inferred from homology"/>
<dbReference type="InterPro" id="IPR045865">
    <property type="entry name" value="ACT-like_dom_sf"/>
</dbReference>
<comment type="pathway">
    <text evidence="2">Amino-acid biosynthesis; L-serine biosynthesis; L-serine from 3-phospho-D-glycerate: step 1/3.</text>
</comment>
<sequence>MRLLIADKLHPRAVEELSALPIEVIYEPDLTKESLEERIAGVGVLVVRSTPVTAAALEKAKTLHLIVRAGAEYQTIDVRAASRRGIYVANCPGKNAAAVAELVMGLLIAVDRRVVDAVTSLRNGQWRRGEYSKAEGLLGKTIGIAGMGAVGREVAHRAKAFGLTVAGFSRSLTPMKAAELGVVHAHSLEDLASKSHILTLHLPITERTRHIVGKRVFAALPPRAIFINAARADLVDQAAMREAVVTRGLRVGLDVYPDEPRDKLEYASDLFGPQTPGAEASGTWSPSDSEGFIYGTPHIAAATDQSQLAVATETVRVIRSFLLEGHVPNVVNVTTTSIANFQVVIRMQDKIGTFANVLSVLKRHGINVEEVTNSVFEGGGASCAKLRVVSRPSEMCLQEIRAFDEVLHVDVVTLPNLA</sequence>
<evidence type="ECO:0000256" key="8">
    <source>
        <dbReference type="ARBA" id="ARBA00023027"/>
    </source>
</evidence>
<dbReference type="SUPFAM" id="SSF55021">
    <property type="entry name" value="ACT-like"/>
    <property type="match status" value="1"/>
</dbReference>
<comment type="similarity">
    <text evidence="3 13">Belongs to the D-isomer specific 2-hydroxyacid dehydrogenase family.</text>
</comment>
<keyword evidence="16" id="KW-1185">Reference proteome</keyword>
<dbReference type="Pfam" id="PF02826">
    <property type="entry name" value="2-Hacid_dh_C"/>
    <property type="match status" value="1"/>
</dbReference>
<dbReference type="SUPFAM" id="SSF51735">
    <property type="entry name" value="NAD(P)-binding Rossmann-fold domains"/>
    <property type="match status" value="1"/>
</dbReference>
<evidence type="ECO:0000256" key="5">
    <source>
        <dbReference type="ARBA" id="ARBA00013143"/>
    </source>
</evidence>
<dbReference type="PROSITE" id="PS51671">
    <property type="entry name" value="ACT"/>
    <property type="match status" value="1"/>
</dbReference>
<dbReference type="PANTHER" id="PTHR42789">
    <property type="entry name" value="D-ISOMER SPECIFIC 2-HYDROXYACID DEHYDROGENASE FAMILY PROTEIN (AFU_ORTHOLOGUE AFUA_6G10090)"/>
    <property type="match status" value="1"/>
</dbReference>
<evidence type="ECO:0000256" key="2">
    <source>
        <dbReference type="ARBA" id="ARBA00005216"/>
    </source>
</evidence>
<keyword evidence="9" id="KW-0028">Amino-acid biosynthesis</keyword>
<dbReference type="InterPro" id="IPR006140">
    <property type="entry name" value="D-isomer_DH_NAD-bd"/>
</dbReference>
<dbReference type="EMBL" id="CP089984">
    <property type="protein sequence ID" value="WXB12297.1"/>
    <property type="molecule type" value="Genomic_DNA"/>
</dbReference>
<feature type="domain" description="ACT" evidence="14">
    <location>
        <begin position="342"/>
        <end position="418"/>
    </location>
</feature>
<evidence type="ECO:0000256" key="13">
    <source>
        <dbReference type="RuleBase" id="RU003719"/>
    </source>
</evidence>
<evidence type="ECO:0000256" key="3">
    <source>
        <dbReference type="ARBA" id="ARBA00005854"/>
    </source>
</evidence>
<evidence type="ECO:0000256" key="7">
    <source>
        <dbReference type="ARBA" id="ARBA00023002"/>
    </source>
</evidence>
<dbReference type="EC" id="1.1.1.95" evidence="5"/>
<dbReference type="InterPro" id="IPR002912">
    <property type="entry name" value="ACT_dom"/>
</dbReference>
<evidence type="ECO:0000256" key="4">
    <source>
        <dbReference type="ARBA" id="ARBA00013001"/>
    </source>
</evidence>
<evidence type="ECO:0000313" key="16">
    <source>
        <dbReference type="Proteomes" id="UP001370348"/>
    </source>
</evidence>
<name>A0ABZ2LTH5_9BACT</name>
<dbReference type="InterPro" id="IPR036291">
    <property type="entry name" value="NAD(P)-bd_dom_sf"/>
</dbReference>
<protein>
    <recommendedName>
        <fullName evidence="6">D-3-phosphoglycerate dehydrogenase</fullName>
        <ecNumber evidence="4">1.1.1.399</ecNumber>
        <ecNumber evidence="5">1.1.1.95</ecNumber>
    </recommendedName>
    <alternativeName>
        <fullName evidence="10">2-oxoglutarate reductase</fullName>
    </alternativeName>
</protein>
<comment type="function">
    <text evidence="1">Catalyzes the reversible oxidation of 3-phospho-D-glycerate to 3-phosphonooxypyruvate, the first step of the phosphorylated L-serine biosynthesis pathway. Also catalyzes the reversible oxidation of 2-hydroxyglutarate to 2-oxoglutarate.</text>
</comment>
<reference evidence="15 16" key="1">
    <citation type="submission" date="2021-12" db="EMBL/GenBank/DDBJ databases">
        <title>Discovery of the Pendulisporaceae a myxobacterial family with distinct sporulation behavior and unique specialized metabolism.</title>
        <authorList>
            <person name="Garcia R."/>
            <person name="Popoff A."/>
            <person name="Bader C.D."/>
            <person name="Loehr J."/>
            <person name="Walesch S."/>
            <person name="Walt C."/>
            <person name="Boldt J."/>
            <person name="Bunk B."/>
            <person name="Haeckl F.J.F.P.J."/>
            <person name="Gunesch A.P."/>
            <person name="Birkelbach J."/>
            <person name="Nuebel U."/>
            <person name="Pietschmann T."/>
            <person name="Bach T."/>
            <person name="Mueller R."/>
        </authorList>
    </citation>
    <scope>NUCLEOTIDE SEQUENCE [LARGE SCALE GENOMIC DNA]</scope>
    <source>
        <strain evidence="15 16">MSr11954</strain>
    </source>
</reference>
<dbReference type="InterPro" id="IPR006139">
    <property type="entry name" value="D-isomer_2_OHA_DH_cat_dom"/>
</dbReference>
<dbReference type="SUPFAM" id="SSF52283">
    <property type="entry name" value="Formate/glycerate dehydrogenase catalytic domain-like"/>
    <property type="match status" value="1"/>
</dbReference>